<evidence type="ECO:0000256" key="10">
    <source>
        <dbReference type="RuleBase" id="RU369117"/>
    </source>
</evidence>
<keyword evidence="8 10" id="KW-1015">Disulfide bond</keyword>
<keyword evidence="6 11" id="KW-0732">Signal</keyword>
<dbReference type="FunFam" id="2.30.90.10:FF:000001">
    <property type="entry name" value="Pleiotrophin"/>
    <property type="match status" value="1"/>
</dbReference>
<evidence type="ECO:0000313" key="15">
    <source>
        <dbReference type="Proteomes" id="UP000327468"/>
    </source>
</evidence>
<evidence type="ECO:0000256" key="6">
    <source>
        <dbReference type="ARBA" id="ARBA00022729"/>
    </source>
</evidence>
<gene>
    <name evidence="14" type="ORF">PHYPO_G00147410</name>
</gene>
<dbReference type="SUPFAM" id="SSF57288">
    <property type="entry name" value="Midkine"/>
    <property type="match status" value="2"/>
</dbReference>
<keyword evidence="15" id="KW-1185">Reference proteome</keyword>
<keyword evidence="9 10" id="KW-0497">Mitogen</keyword>
<evidence type="ECO:0000256" key="2">
    <source>
        <dbReference type="ARBA" id="ARBA00005403"/>
    </source>
</evidence>
<keyword evidence="4 10" id="KW-0964">Secreted</keyword>
<dbReference type="Pfam" id="PF05196">
    <property type="entry name" value="PTN_MK_N"/>
    <property type="match status" value="1"/>
</dbReference>
<dbReference type="InterPro" id="IPR020091">
    <property type="entry name" value="PTN/MK_diS_sf"/>
</dbReference>
<dbReference type="GO" id="GO:0008201">
    <property type="term" value="F:heparin binding"/>
    <property type="evidence" value="ECO:0007669"/>
    <property type="project" value="UniProtKB-UniRule"/>
</dbReference>
<dbReference type="PANTHER" id="PTHR13850:SF2">
    <property type="entry name" value="MIDKINE"/>
    <property type="match status" value="1"/>
</dbReference>
<dbReference type="Proteomes" id="UP000327468">
    <property type="component" value="Chromosome 25"/>
</dbReference>
<organism evidence="14 15">
    <name type="scientific">Pangasianodon hypophthalmus</name>
    <name type="common">Striped catfish</name>
    <name type="synonym">Helicophagus hypophthalmus</name>
    <dbReference type="NCBI Taxonomy" id="310915"/>
    <lineage>
        <taxon>Eukaryota</taxon>
        <taxon>Metazoa</taxon>
        <taxon>Chordata</taxon>
        <taxon>Craniata</taxon>
        <taxon>Vertebrata</taxon>
        <taxon>Euteleostomi</taxon>
        <taxon>Actinopterygii</taxon>
        <taxon>Neopterygii</taxon>
        <taxon>Teleostei</taxon>
        <taxon>Ostariophysi</taxon>
        <taxon>Siluriformes</taxon>
        <taxon>Pangasiidae</taxon>
        <taxon>Pangasianodon</taxon>
    </lineage>
</organism>
<dbReference type="GO" id="GO:0005576">
    <property type="term" value="C:extracellular region"/>
    <property type="evidence" value="ECO:0007669"/>
    <property type="project" value="UniProtKB-SubCell"/>
</dbReference>
<dbReference type="FunFam" id="2.20.60.10:FF:000002">
    <property type="entry name" value="Midkine a"/>
    <property type="match status" value="1"/>
</dbReference>
<dbReference type="InterPro" id="IPR037122">
    <property type="entry name" value="PTN/MK_N_dom_sf"/>
</dbReference>
<evidence type="ECO:0000256" key="5">
    <source>
        <dbReference type="ARBA" id="ARBA00022674"/>
    </source>
</evidence>
<proteinExistence type="inferred from homology"/>
<evidence type="ECO:0000256" key="3">
    <source>
        <dbReference type="ARBA" id="ARBA00022473"/>
    </source>
</evidence>
<evidence type="ECO:0000259" key="13">
    <source>
        <dbReference type="Pfam" id="PF05196"/>
    </source>
</evidence>
<feature type="domain" description="Pleiotrophin/Midkine N-terminal" evidence="13">
    <location>
        <begin position="45"/>
        <end position="101"/>
    </location>
</feature>
<feature type="domain" description="Pleiotrophin/Midkine C-terminal" evidence="12">
    <location>
        <begin position="102"/>
        <end position="163"/>
    </location>
</feature>
<feature type="signal peptide" evidence="11">
    <location>
        <begin position="1"/>
        <end position="41"/>
    </location>
</feature>
<dbReference type="Gene3D" id="2.30.90.10">
    <property type="entry name" value="Heparin-binding Growth Factor, Midkine, Chain A- C-terminal Domain"/>
    <property type="match status" value="1"/>
</dbReference>
<feature type="chain" id="PRO_5024327198" description="Midkine" evidence="11">
    <location>
        <begin position="42"/>
        <end position="165"/>
    </location>
</feature>
<dbReference type="Pfam" id="PF01091">
    <property type="entry name" value="PTN_MK_C"/>
    <property type="match status" value="1"/>
</dbReference>
<evidence type="ECO:0000313" key="14">
    <source>
        <dbReference type="EMBL" id="KAB5526067.1"/>
    </source>
</evidence>
<keyword evidence="5 10" id="KW-0358">Heparin-binding</keyword>
<protein>
    <recommendedName>
        <fullName evidence="10">Midkine</fullName>
        <shortName evidence="10">MK</shortName>
    </recommendedName>
</protein>
<reference evidence="14 15" key="1">
    <citation type="submission" date="2019-06" db="EMBL/GenBank/DDBJ databases">
        <title>A chromosome-scale genome assembly of the striped catfish, Pangasianodon hypophthalmus.</title>
        <authorList>
            <person name="Wen M."/>
            <person name="Zahm M."/>
            <person name="Roques C."/>
            <person name="Cabau C."/>
            <person name="Klopp C."/>
            <person name="Donnadieu C."/>
            <person name="Jouanno E."/>
            <person name="Avarre J.-C."/>
            <person name="Campet M."/>
            <person name="Ha T.T.T."/>
            <person name="Dugue R."/>
            <person name="Lampietro C."/>
            <person name="Louis A."/>
            <person name="Herpin A."/>
            <person name="Echchiki A."/>
            <person name="Berthelot C."/>
            <person name="Parey E."/>
            <person name="Roest-Crollius H."/>
            <person name="Braasch I."/>
            <person name="Postlethwait J."/>
            <person name="Bobe J."/>
            <person name="Montfort J."/>
            <person name="Bouchez O."/>
            <person name="Begum T."/>
            <person name="Schartl M."/>
            <person name="Guiguen Y."/>
        </authorList>
    </citation>
    <scope>NUCLEOTIDE SEQUENCE [LARGE SCALE GENOMIC DNA]</scope>
    <source>
        <strain evidence="14 15">Indonesia</strain>
        <tissue evidence="14">Blood</tissue>
    </source>
</reference>
<dbReference type="EMBL" id="VFJC01000026">
    <property type="protein sequence ID" value="KAB5526067.1"/>
    <property type="molecule type" value="Genomic_DNA"/>
</dbReference>
<dbReference type="Gene3D" id="2.20.60.10">
    <property type="entry name" value="Pleiotrophin/Midkine, N-terminal domain"/>
    <property type="match status" value="1"/>
</dbReference>
<evidence type="ECO:0000256" key="4">
    <source>
        <dbReference type="ARBA" id="ARBA00022525"/>
    </source>
</evidence>
<sequence>MTVPRFLNPAKGMPVTATEMRGLFSTIFLLLVALMIVTTEAGKNKKDKGKGSKGVSDCTDWRFGSCVANNGDCGSGVREGTCNDQTKKLKCRVPCNWKKEFGADCKYKFGNWGECDTATGLKSRSGTLVKALYDAECQPVIMAYKPCPTKNKAKSKGKKGKGKGN</sequence>
<evidence type="ECO:0000256" key="9">
    <source>
        <dbReference type="ARBA" id="ARBA00023246"/>
    </source>
</evidence>
<comment type="function">
    <text evidence="10">Secreted protein that functions as cytokine and growth factor and mediates its signal through cell-surface proteoglycan and non-proteoglycan receptors. Regulates many processes like inflammatory response, cell proliferation, cell adhesion, cell growth, cell survival, tissue regeneration, cell differentiation and cell migration.</text>
</comment>
<evidence type="ECO:0000256" key="7">
    <source>
        <dbReference type="ARBA" id="ARBA00023030"/>
    </source>
</evidence>
<evidence type="ECO:0000256" key="8">
    <source>
        <dbReference type="ARBA" id="ARBA00023157"/>
    </source>
</evidence>
<name>A0A5N5KCY4_PANHP</name>
<dbReference type="PRINTS" id="PR00269">
    <property type="entry name" value="PTNMIDKINE"/>
</dbReference>
<dbReference type="InterPro" id="IPR020089">
    <property type="entry name" value="PTN/MK_N_dom"/>
</dbReference>
<dbReference type="SMART" id="SM00193">
    <property type="entry name" value="PTN"/>
    <property type="match status" value="1"/>
</dbReference>
<evidence type="ECO:0000259" key="12">
    <source>
        <dbReference type="Pfam" id="PF01091"/>
    </source>
</evidence>
<dbReference type="GO" id="GO:0008083">
    <property type="term" value="F:growth factor activity"/>
    <property type="evidence" value="ECO:0007669"/>
    <property type="project" value="UniProtKB-UniRule"/>
</dbReference>
<dbReference type="AlphaFoldDB" id="A0A5N5KCY4"/>
<accession>A0A5N5KCY4</accession>
<comment type="similarity">
    <text evidence="2 10">Belongs to the pleiotrophin family.</text>
</comment>
<dbReference type="GO" id="GO:0051781">
    <property type="term" value="P:positive regulation of cell division"/>
    <property type="evidence" value="ECO:0007669"/>
    <property type="project" value="UniProtKB-UniRule"/>
</dbReference>
<dbReference type="InterPro" id="IPR000762">
    <property type="entry name" value="Midkine_heparin-bd_GF"/>
</dbReference>
<keyword evidence="3" id="KW-0217">Developmental protein</keyword>
<dbReference type="InterPro" id="IPR038130">
    <property type="entry name" value="PTN/MK_C_dom_sf"/>
</dbReference>
<evidence type="ECO:0000256" key="1">
    <source>
        <dbReference type="ARBA" id="ARBA00004613"/>
    </source>
</evidence>
<evidence type="ECO:0000256" key="11">
    <source>
        <dbReference type="SAM" id="SignalP"/>
    </source>
</evidence>
<comment type="caution">
    <text evidence="14">The sequence shown here is derived from an EMBL/GenBank/DDBJ whole genome shotgun (WGS) entry which is preliminary data.</text>
</comment>
<dbReference type="InterPro" id="IPR020090">
    <property type="entry name" value="PTN/MK_C_dom"/>
</dbReference>
<keyword evidence="7 10" id="KW-0339">Growth factor</keyword>
<comment type="subcellular location">
    <subcellularLocation>
        <location evidence="1 10">Secreted</location>
    </subcellularLocation>
</comment>
<dbReference type="PANTHER" id="PTHR13850">
    <property type="entry name" value="PLEIOTROPHIN FAMILY MEMBER"/>
    <property type="match status" value="1"/>
</dbReference>